<dbReference type="Proteomes" id="UP001595378">
    <property type="component" value="Unassembled WGS sequence"/>
</dbReference>
<keyword evidence="9 10" id="KW-0227">DNA damage</keyword>
<evidence type="ECO:0000313" key="12">
    <source>
        <dbReference type="EMBL" id="MFC3099941.1"/>
    </source>
</evidence>
<dbReference type="RefSeq" id="WP_336918481.1">
    <property type="nucleotide sequence ID" value="NZ_JBANRN010000005.1"/>
</dbReference>
<sequence>MALDRITLSTFRNHAATRLDGAAHFNLLVGENGAGKTNVLEALSLLAPGRGLRRAPLAEMAGQSGGGTFAISATLRTGDDATVQLGTGTQPDAPARRVVQINGAGASALALGEWLAIGWLTPAMDRLFADTASARRRYLDRLAVALDPTHARHASQYEAALRERNRLLADAAEPDPVWLDSIEAQMAEGGAALAAGREGVIAALSAALADLPDEPFARPDLTYVAGGGTSADALRAEWRRGRGRDRAAGRTLTGPHRDELNVQMAAKSMPAAQCSTGEQKAMLIAITLAHAGLAAGGRPGVLLLDEVAAHLDPLRRAALFERLRAGGSQVWLTGTETAPFADILDEAAVWQVAGGTVERVA</sequence>
<name>A0ABV7EDJ5_9SPHN</name>
<evidence type="ECO:0000256" key="1">
    <source>
        <dbReference type="ARBA" id="ARBA00004496"/>
    </source>
</evidence>
<feature type="domain" description="RecF/RecN/SMC N-terminal" evidence="11">
    <location>
        <begin position="3"/>
        <end position="333"/>
    </location>
</feature>
<evidence type="ECO:0000259" key="11">
    <source>
        <dbReference type="Pfam" id="PF02463"/>
    </source>
</evidence>
<evidence type="ECO:0000256" key="8">
    <source>
        <dbReference type="ARBA" id="ARBA00023125"/>
    </source>
</evidence>
<dbReference type="EMBL" id="JBHRSU010000003">
    <property type="protein sequence ID" value="MFC3099941.1"/>
    <property type="molecule type" value="Genomic_DNA"/>
</dbReference>
<comment type="caution">
    <text evidence="12">The sequence shown here is derived from an EMBL/GenBank/DDBJ whole genome shotgun (WGS) entry which is preliminary data.</text>
</comment>
<dbReference type="Pfam" id="PF02463">
    <property type="entry name" value="SMC_N"/>
    <property type="match status" value="1"/>
</dbReference>
<evidence type="ECO:0000256" key="3">
    <source>
        <dbReference type="ARBA" id="ARBA00020170"/>
    </source>
</evidence>
<dbReference type="InterPro" id="IPR027417">
    <property type="entry name" value="P-loop_NTPase"/>
</dbReference>
<dbReference type="InterPro" id="IPR018078">
    <property type="entry name" value="DNA-binding_RecF_CS"/>
</dbReference>
<evidence type="ECO:0000256" key="10">
    <source>
        <dbReference type="RuleBase" id="RU000578"/>
    </source>
</evidence>
<evidence type="ECO:0000256" key="6">
    <source>
        <dbReference type="ARBA" id="ARBA00022741"/>
    </source>
</evidence>
<evidence type="ECO:0000256" key="9">
    <source>
        <dbReference type="HAMAP-Rule" id="MF_00365"/>
    </source>
</evidence>
<accession>A0ABV7EDJ5</accession>
<dbReference type="InterPro" id="IPR042174">
    <property type="entry name" value="RecF_2"/>
</dbReference>
<dbReference type="PROSITE" id="PS00617">
    <property type="entry name" value="RECF_1"/>
    <property type="match status" value="1"/>
</dbReference>
<proteinExistence type="inferred from homology"/>
<protein>
    <recommendedName>
        <fullName evidence="3 9">DNA replication and repair protein RecF</fullName>
    </recommendedName>
</protein>
<comment type="subcellular location">
    <subcellularLocation>
        <location evidence="1 9 10">Cytoplasm</location>
    </subcellularLocation>
</comment>
<comment type="function">
    <text evidence="9 10">The RecF protein is involved in DNA metabolism; it is required for DNA replication and normal SOS inducibility. RecF binds preferentially to single-stranded, linear DNA. It also seems to bind ATP.</text>
</comment>
<evidence type="ECO:0000313" key="13">
    <source>
        <dbReference type="Proteomes" id="UP001595378"/>
    </source>
</evidence>
<keyword evidence="13" id="KW-1185">Reference proteome</keyword>
<dbReference type="HAMAP" id="MF_00365">
    <property type="entry name" value="RecF"/>
    <property type="match status" value="1"/>
</dbReference>
<gene>
    <name evidence="9 12" type="primary">recF</name>
    <name evidence="12" type="ORF">ACFODK_03440</name>
</gene>
<comment type="similarity">
    <text evidence="2 9 10">Belongs to the RecF family.</text>
</comment>
<organism evidence="12 13">
    <name type="scientific">Alteraurantiacibacter lauratis</name>
    <dbReference type="NCBI Taxonomy" id="2054627"/>
    <lineage>
        <taxon>Bacteria</taxon>
        <taxon>Pseudomonadati</taxon>
        <taxon>Pseudomonadota</taxon>
        <taxon>Alphaproteobacteria</taxon>
        <taxon>Sphingomonadales</taxon>
        <taxon>Erythrobacteraceae</taxon>
        <taxon>Alteraurantiacibacter</taxon>
    </lineage>
</organism>
<feature type="binding site" evidence="9">
    <location>
        <begin position="30"/>
        <end position="37"/>
    </location>
    <ligand>
        <name>ATP</name>
        <dbReference type="ChEBI" id="CHEBI:30616"/>
    </ligand>
</feature>
<dbReference type="SUPFAM" id="SSF52540">
    <property type="entry name" value="P-loop containing nucleoside triphosphate hydrolases"/>
    <property type="match status" value="1"/>
</dbReference>
<evidence type="ECO:0000256" key="4">
    <source>
        <dbReference type="ARBA" id="ARBA00022490"/>
    </source>
</evidence>
<keyword evidence="8 9" id="KW-0238">DNA-binding</keyword>
<dbReference type="Gene3D" id="1.20.1050.90">
    <property type="entry name" value="RecF/RecN/SMC, N-terminal domain"/>
    <property type="match status" value="1"/>
</dbReference>
<reference evidence="13" key="1">
    <citation type="journal article" date="2019" name="Int. J. Syst. Evol. Microbiol.">
        <title>The Global Catalogue of Microorganisms (GCM) 10K type strain sequencing project: providing services to taxonomists for standard genome sequencing and annotation.</title>
        <authorList>
            <consortium name="The Broad Institute Genomics Platform"/>
            <consortium name="The Broad Institute Genome Sequencing Center for Infectious Disease"/>
            <person name="Wu L."/>
            <person name="Ma J."/>
        </authorList>
    </citation>
    <scope>NUCLEOTIDE SEQUENCE [LARGE SCALE GENOMIC DNA]</scope>
    <source>
        <strain evidence="13">KCTC 52606</strain>
    </source>
</reference>
<keyword evidence="5 9" id="KW-0235">DNA replication</keyword>
<keyword evidence="9 10" id="KW-0234">DNA repair</keyword>
<dbReference type="PANTHER" id="PTHR32182:SF0">
    <property type="entry name" value="DNA REPLICATION AND REPAIR PROTEIN RECF"/>
    <property type="match status" value="1"/>
</dbReference>
<dbReference type="InterPro" id="IPR001238">
    <property type="entry name" value="DNA-binding_RecF"/>
</dbReference>
<dbReference type="PANTHER" id="PTHR32182">
    <property type="entry name" value="DNA REPLICATION AND REPAIR PROTEIN RECF"/>
    <property type="match status" value="1"/>
</dbReference>
<dbReference type="Gene3D" id="3.40.50.300">
    <property type="entry name" value="P-loop containing nucleotide triphosphate hydrolases"/>
    <property type="match status" value="1"/>
</dbReference>
<dbReference type="InterPro" id="IPR003395">
    <property type="entry name" value="RecF/RecN/SMC_N"/>
</dbReference>
<evidence type="ECO:0000256" key="2">
    <source>
        <dbReference type="ARBA" id="ARBA00008016"/>
    </source>
</evidence>
<dbReference type="NCBIfam" id="TIGR00611">
    <property type="entry name" value="recf"/>
    <property type="match status" value="1"/>
</dbReference>
<keyword evidence="6 9" id="KW-0547">Nucleotide-binding</keyword>
<keyword evidence="9 10" id="KW-0742">SOS response</keyword>
<evidence type="ECO:0000256" key="7">
    <source>
        <dbReference type="ARBA" id="ARBA00022840"/>
    </source>
</evidence>
<keyword evidence="4 9" id="KW-0963">Cytoplasm</keyword>
<keyword evidence="7 9" id="KW-0067">ATP-binding</keyword>
<dbReference type="PROSITE" id="PS00618">
    <property type="entry name" value="RECF_2"/>
    <property type="match status" value="1"/>
</dbReference>
<evidence type="ECO:0000256" key="5">
    <source>
        <dbReference type="ARBA" id="ARBA00022705"/>
    </source>
</evidence>